<dbReference type="Gene3D" id="3.30.1380.10">
    <property type="match status" value="1"/>
</dbReference>
<keyword evidence="3 9" id="KW-0732">Signal</keyword>
<evidence type="ECO:0000256" key="7">
    <source>
        <dbReference type="ARBA" id="ARBA00023049"/>
    </source>
</evidence>
<accession>A0A2S7X4F0</accession>
<feature type="disulfide bond" evidence="8">
    <location>
        <begin position="215"/>
        <end position="222"/>
    </location>
</feature>
<evidence type="ECO:0000256" key="4">
    <source>
        <dbReference type="ARBA" id="ARBA00022764"/>
    </source>
</evidence>
<feature type="disulfide bond" evidence="8">
    <location>
        <begin position="43"/>
        <end position="261"/>
    </location>
</feature>
<dbReference type="AlphaFoldDB" id="A0A2S7X4F0"/>
<feature type="disulfide bond" evidence="8">
    <location>
        <begin position="186"/>
        <end position="234"/>
    </location>
</feature>
<dbReference type="OrthoDB" id="1467367at2"/>
<evidence type="ECO:0000256" key="9">
    <source>
        <dbReference type="SAM" id="SignalP"/>
    </source>
</evidence>
<keyword evidence="1" id="KW-0645">Protease</keyword>
<proteinExistence type="predicted"/>
<dbReference type="NCBIfam" id="NF006947">
    <property type="entry name" value="PRK09429.1"/>
    <property type="match status" value="1"/>
</dbReference>
<dbReference type="EMBL" id="MSCO01000002">
    <property type="protein sequence ID" value="PQJ85124.1"/>
    <property type="molecule type" value="Genomic_DNA"/>
</dbReference>
<dbReference type="InterPro" id="IPR009045">
    <property type="entry name" value="Zn_M74/Hedgehog-like"/>
</dbReference>
<evidence type="ECO:0000256" key="1">
    <source>
        <dbReference type="ARBA" id="ARBA00022670"/>
    </source>
</evidence>
<comment type="caution">
    <text evidence="10">The sequence shown here is derived from an EMBL/GenBank/DDBJ whole genome shotgun (WGS) entry which is preliminary data.</text>
</comment>
<dbReference type="PIRSF" id="PIRSF018455">
    <property type="entry name" value="MepA"/>
    <property type="match status" value="1"/>
</dbReference>
<evidence type="ECO:0000256" key="5">
    <source>
        <dbReference type="ARBA" id="ARBA00022801"/>
    </source>
</evidence>
<dbReference type="InterPro" id="IPR005073">
    <property type="entry name" value="Peptidase_M74"/>
</dbReference>
<evidence type="ECO:0000256" key="3">
    <source>
        <dbReference type="ARBA" id="ARBA00022729"/>
    </source>
</evidence>
<dbReference type="GO" id="GO:0030288">
    <property type="term" value="C:outer membrane-bounded periplasmic space"/>
    <property type="evidence" value="ECO:0007669"/>
    <property type="project" value="InterPro"/>
</dbReference>
<dbReference type="Pfam" id="PF03411">
    <property type="entry name" value="Peptidase_M74"/>
    <property type="match status" value="1"/>
</dbReference>
<dbReference type="Proteomes" id="UP000239263">
    <property type="component" value="Unassembled WGS sequence"/>
</dbReference>
<keyword evidence="6" id="KW-0862">Zinc</keyword>
<evidence type="ECO:0000256" key="2">
    <source>
        <dbReference type="ARBA" id="ARBA00022723"/>
    </source>
</evidence>
<dbReference type="GO" id="GO:0046872">
    <property type="term" value="F:metal ion binding"/>
    <property type="evidence" value="ECO:0007669"/>
    <property type="project" value="UniProtKB-KW"/>
</dbReference>
<keyword evidence="2" id="KW-0479">Metal-binding</keyword>
<organism evidence="10 11">
    <name type="scientific">Aliivibrio sifiae</name>
    <dbReference type="NCBI Taxonomy" id="566293"/>
    <lineage>
        <taxon>Bacteria</taxon>
        <taxon>Pseudomonadati</taxon>
        <taxon>Pseudomonadota</taxon>
        <taxon>Gammaproteobacteria</taxon>
        <taxon>Vibrionales</taxon>
        <taxon>Vibrionaceae</taxon>
        <taxon>Aliivibrio</taxon>
    </lineage>
</organism>
<sequence length="268" mass="30650">MRYCLIAFYFSCYSLSLNATLWESMQLPTTQAIESIGSYANGCLEGAKALPLTGKGYQVVRSERKRYFAHSDTISFIQDLALKSEMKLNKQLLIADMSLPQGGRFSHGHSSHQTGLDVDIWLRLLNKPLTEKELKQPYSISLVDKPTSSIRDKQWQPEHFELIKMAAKDERVARIFVNSAIKEKLCEEENRNTEWLRKVRPWWGHSAHMHVRLKCPPEDKNCISQAEPPEGDGCGYEAQSWRVNPTPQKKRAPAPVMPKQCTEMLNTL</sequence>
<reference evidence="10 11" key="1">
    <citation type="submission" date="2016-12" db="EMBL/GenBank/DDBJ databases">
        <title>Diversity of luminous bacteria.</title>
        <authorList>
            <person name="Yoshizawa S."/>
            <person name="Kogure K."/>
        </authorList>
    </citation>
    <scope>NUCLEOTIDE SEQUENCE [LARGE SCALE GENOMIC DNA]</scope>
    <source>
        <strain evidence="10 11">ATCC 33715</strain>
    </source>
</reference>
<dbReference type="GO" id="GO:0004252">
    <property type="term" value="F:serine-type endopeptidase activity"/>
    <property type="evidence" value="ECO:0007669"/>
    <property type="project" value="InterPro"/>
</dbReference>
<keyword evidence="7" id="KW-0482">Metalloprotease</keyword>
<dbReference type="GO" id="GO:0008237">
    <property type="term" value="F:metallopeptidase activity"/>
    <property type="evidence" value="ECO:0007669"/>
    <property type="project" value="UniProtKB-KW"/>
</dbReference>
<protein>
    <submittedName>
        <fullName evidence="10">Penicillin-insensitive murein endopeptidase</fullName>
    </submittedName>
</protein>
<gene>
    <name evidence="10" type="ORF">BTO22_16795</name>
</gene>
<name>A0A2S7X4F0_9GAMM</name>
<evidence type="ECO:0000313" key="10">
    <source>
        <dbReference type="EMBL" id="PQJ85124.1"/>
    </source>
</evidence>
<dbReference type="SUPFAM" id="SSF55166">
    <property type="entry name" value="Hedgehog/DD-peptidase"/>
    <property type="match status" value="1"/>
</dbReference>
<keyword evidence="5" id="KW-0378">Hydrolase</keyword>
<keyword evidence="8" id="KW-1015">Disulfide bond</keyword>
<feature type="chain" id="PRO_5015450347" evidence="9">
    <location>
        <begin position="20"/>
        <end position="268"/>
    </location>
</feature>
<evidence type="ECO:0000256" key="8">
    <source>
        <dbReference type="PIRSR" id="PIRSR018455-2"/>
    </source>
</evidence>
<evidence type="ECO:0000256" key="6">
    <source>
        <dbReference type="ARBA" id="ARBA00022833"/>
    </source>
</evidence>
<evidence type="ECO:0000313" key="11">
    <source>
        <dbReference type="Proteomes" id="UP000239263"/>
    </source>
</evidence>
<keyword evidence="4" id="KW-0574">Periplasm</keyword>
<dbReference type="GO" id="GO:0006508">
    <property type="term" value="P:proteolysis"/>
    <property type="evidence" value="ECO:0007669"/>
    <property type="project" value="UniProtKB-KW"/>
</dbReference>
<feature type="signal peptide" evidence="9">
    <location>
        <begin position="1"/>
        <end position="19"/>
    </location>
</feature>